<evidence type="ECO:0000313" key="3">
    <source>
        <dbReference type="Proteomes" id="UP001209878"/>
    </source>
</evidence>
<dbReference type="Proteomes" id="UP001209878">
    <property type="component" value="Unassembled WGS sequence"/>
</dbReference>
<dbReference type="EMBL" id="JAODUO010000452">
    <property type="protein sequence ID" value="KAK2180251.1"/>
    <property type="molecule type" value="Genomic_DNA"/>
</dbReference>
<dbReference type="PANTHER" id="PTHR23164:SF30">
    <property type="entry name" value="EARLY ENDOSOME ANTIGEN 1"/>
    <property type="match status" value="1"/>
</dbReference>
<accession>A0AAD9NTM4</accession>
<evidence type="ECO:0000313" key="2">
    <source>
        <dbReference type="EMBL" id="KAK2180251.1"/>
    </source>
</evidence>
<gene>
    <name evidence="2" type="ORF">NP493_452g04024</name>
</gene>
<dbReference type="SUPFAM" id="SSF90257">
    <property type="entry name" value="Myosin rod fragments"/>
    <property type="match status" value="1"/>
</dbReference>
<dbReference type="GO" id="GO:0005769">
    <property type="term" value="C:early endosome"/>
    <property type="evidence" value="ECO:0007669"/>
    <property type="project" value="TreeGrafter"/>
</dbReference>
<dbReference type="Gene3D" id="1.20.5.390">
    <property type="entry name" value="L1 transposable element, trimerization domain"/>
    <property type="match status" value="1"/>
</dbReference>
<dbReference type="AlphaFoldDB" id="A0AAD9NTM4"/>
<feature type="compositionally biased region" description="Polar residues" evidence="1">
    <location>
        <begin position="382"/>
        <end position="400"/>
    </location>
</feature>
<dbReference type="SUPFAM" id="SSF69979">
    <property type="entry name" value="Eea1 homodimerisation domain"/>
    <property type="match status" value="1"/>
</dbReference>
<feature type="compositionally biased region" description="Polar residues" evidence="1">
    <location>
        <begin position="22"/>
        <end position="45"/>
    </location>
</feature>
<feature type="region of interest" description="Disordered" evidence="1">
    <location>
        <begin position="19"/>
        <end position="45"/>
    </location>
</feature>
<feature type="compositionally biased region" description="Low complexity" evidence="1">
    <location>
        <begin position="412"/>
        <end position="421"/>
    </location>
</feature>
<dbReference type="Gene3D" id="1.20.5.340">
    <property type="match status" value="1"/>
</dbReference>
<proteinExistence type="predicted"/>
<feature type="region of interest" description="Disordered" evidence="1">
    <location>
        <begin position="356"/>
        <end position="432"/>
    </location>
</feature>
<keyword evidence="3" id="KW-1185">Reference proteome</keyword>
<evidence type="ECO:0000256" key="1">
    <source>
        <dbReference type="SAM" id="MobiDB-lite"/>
    </source>
</evidence>
<comment type="caution">
    <text evidence="2">The sequence shown here is derived from an EMBL/GenBank/DDBJ whole genome shotgun (WGS) entry which is preliminary data.</text>
</comment>
<protein>
    <submittedName>
        <fullName evidence="2">Uncharacterized protein</fullName>
    </submittedName>
</protein>
<name>A0AAD9NTM4_RIDPI</name>
<dbReference type="GO" id="GO:0006897">
    <property type="term" value="P:endocytosis"/>
    <property type="evidence" value="ECO:0007669"/>
    <property type="project" value="TreeGrafter"/>
</dbReference>
<dbReference type="PANTHER" id="PTHR23164">
    <property type="entry name" value="EARLY ENDOSOME ANTIGEN 1"/>
    <property type="match status" value="1"/>
</dbReference>
<organism evidence="2 3">
    <name type="scientific">Ridgeia piscesae</name>
    <name type="common">Tubeworm</name>
    <dbReference type="NCBI Taxonomy" id="27915"/>
    <lineage>
        <taxon>Eukaryota</taxon>
        <taxon>Metazoa</taxon>
        <taxon>Spiralia</taxon>
        <taxon>Lophotrochozoa</taxon>
        <taxon>Annelida</taxon>
        <taxon>Polychaeta</taxon>
        <taxon>Sedentaria</taxon>
        <taxon>Canalipalpata</taxon>
        <taxon>Sabellida</taxon>
        <taxon>Siboglinidae</taxon>
        <taxon>Ridgeia</taxon>
    </lineage>
</organism>
<feature type="compositionally biased region" description="Basic and acidic residues" evidence="1">
    <location>
        <begin position="422"/>
        <end position="432"/>
    </location>
</feature>
<feature type="region of interest" description="Disordered" evidence="1">
    <location>
        <begin position="206"/>
        <end position="229"/>
    </location>
</feature>
<sequence length="592" mass="68029">MSFAVSILTCYIRMSVQLDPDGNQSSQPRTWRTRSQTSTNKSPWPENYVTSGQPISRSRDIQQFLLSGVYNLVKLQISMLKELEEKRTALETRLTATESSCLEKEAVLQKQNIDHEAEKVRWREELKAAVDQAELAQSRLTEQFEETKKKLRTEKTETEKSLAQTKALLECRIQELAVCQESLAKTKLKDTEARVKEITLQLEQKEEHAKQVEHQLQELDSTRQERQQLEQKTRNLDELLSTATSDKLSLEAALKKLETERSDLESRLSRLETELKAATESGHSLQAQKASLEKTCEDLKNSLTGSTECNSVLDKKIQDLNAALDREKEERQKETEHLQKDKQLLEDEKTKLESDIAAHQKQIKQTRLEEEKSQLEEAKSQLEASHSQTTKAKSLLNEQKTQLEHENTRLDQQTSQLQQEKSQLEHDKTELHEAKCQLEETKTKLEEDVARLRKEKTAVEERYETEMRVLSENMNILRADVAAGQSLQAINDELVGQKLELEAKLSNNNDERKALLERCVASEEECRKLREKALEVRRKLDDTQGALQELGRENQTLQIKTSKTVGRKWADDSVVTNCHACAKLFSVTVRKV</sequence>
<feature type="compositionally biased region" description="Basic and acidic residues" evidence="1">
    <location>
        <begin position="366"/>
        <end position="380"/>
    </location>
</feature>
<reference evidence="2" key="1">
    <citation type="journal article" date="2023" name="Mol. Biol. Evol.">
        <title>Third-Generation Sequencing Reveals the Adaptive Role of the Epigenome in Three Deep-Sea Polychaetes.</title>
        <authorList>
            <person name="Perez M."/>
            <person name="Aroh O."/>
            <person name="Sun Y."/>
            <person name="Lan Y."/>
            <person name="Juniper S.K."/>
            <person name="Young C.R."/>
            <person name="Angers B."/>
            <person name="Qian P.Y."/>
        </authorList>
    </citation>
    <scope>NUCLEOTIDE SEQUENCE</scope>
    <source>
        <strain evidence="2">R07B-5</strain>
    </source>
</reference>
<dbReference type="GO" id="GO:0005545">
    <property type="term" value="F:1-phosphatidylinositol binding"/>
    <property type="evidence" value="ECO:0007669"/>
    <property type="project" value="TreeGrafter"/>
</dbReference>